<protein>
    <submittedName>
        <fullName evidence="2">Uncharacterized protein</fullName>
    </submittedName>
</protein>
<comment type="caution">
    <text evidence="2">The sequence shown here is derived from an EMBL/GenBank/DDBJ whole genome shotgun (WGS) entry which is preliminary data.</text>
</comment>
<proteinExistence type="predicted"/>
<name>A0ABX5M149_9GAMM</name>
<reference evidence="2 3" key="1">
    <citation type="submission" date="2015-03" db="EMBL/GenBank/DDBJ databases">
        <authorList>
            <person name="Krishnan R."/>
            <person name="Midha S."/>
            <person name="Patil P.B."/>
            <person name="Rameshkumar N."/>
        </authorList>
    </citation>
    <scope>NUCLEOTIDE SEQUENCE [LARGE SCALE GENOMIC DNA]</scope>
    <source>
        <strain evidence="2 3">L1E11</strain>
    </source>
</reference>
<feature type="signal peptide" evidence="1">
    <location>
        <begin position="1"/>
        <end position="32"/>
    </location>
</feature>
<organism evidence="2 3">
    <name type="scientific">Pokkaliibacter plantistimulans</name>
    <dbReference type="NCBI Taxonomy" id="1635171"/>
    <lineage>
        <taxon>Bacteria</taxon>
        <taxon>Pseudomonadati</taxon>
        <taxon>Pseudomonadota</taxon>
        <taxon>Gammaproteobacteria</taxon>
        <taxon>Oceanospirillales</taxon>
        <taxon>Balneatrichaceae</taxon>
        <taxon>Pokkaliibacter</taxon>
    </lineage>
</organism>
<evidence type="ECO:0000313" key="3">
    <source>
        <dbReference type="Proteomes" id="UP000248090"/>
    </source>
</evidence>
<dbReference type="EMBL" id="LAPT01000012">
    <property type="protein sequence ID" value="PXF32652.1"/>
    <property type="molecule type" value="Genomic_DNA"/>
</dbReference>
<accession>A0ABX5M149</accession>
<keyword evidence="1" id="KW-0732">Signal</keyword>
<dbReference type="Proteomes" id="UP000248090">
    <property type="component" value="Unassembled WGS sequence"/>
</dbReference>
<evidence type="ECO:0000313" key="2">
    <source>
        <dbReference type="EMBL" id="PXF32652.1"/>
    </source>
</evidence>
<sequence>MMTFRSEKHLKRGWGAVVLSAVCWAVALPAFATPAADSAAVGCLAPDGTRYPPGKLYTLNQHELDQRKAAGEWVSDGDAILAQCQFLVDVAISRHPVPEQRRYVWVSFEWGQ</sequence>
<feature type="chain" id="PRO_5045147287" evidence="1">
    <location>
        <begin position="33"/>
        <end position="112"/>
    </location>
</feature>
<gene>
    <name evidence="2" type="ORF">WH50_03490</name>
</gene>
<evidence type="ECO:0000256" key="1">
    <source>
        <dbReference type="SAM" id="SignalP"/>
    </source>
</evidence>
<keyword evidence="3" id="KW-1185">Reference proteome</keyword>